<keyword evidence="17" id="KW-1185">Reference proteome</keyword>
<dbReference type="Pfam" id="PF08030">
    <property type="entry name" value="NAD_binding_6"/>
    <property type="match status" value="1"/>
</dbReference>
<evidence type="ECO:0000256" key="4">
    <source>
        <dbReference type="ARBA" id="ARBA00022448"/>
    </source>
</evidence>
<evidence type="ECO:0000256" key="11">
    <source>
        <dbReference type="ARBA" id="ARBA00023136"/>
    </source>
</evidence>
<dbReference type="Proteomes" id="UP001251528">
    <property type="component" value="Unassembled WGS sequence"/>
</dbReference>
<protein>
    <recommendedName>
        <fullName evidence="3">ferric-chelate reductase (NADPH)</fullName>
        <ecNumber evidence="3">1.16.1.9</ecNumber>
    </recommendedName>
</protein>
<keyword evidence="7" id="KW-0249">Electron transport</keyword>
<dbReference type="InterPro" id="IPR017927">
    <property type="entry name" value="FAD-bd_FR_type"/>
</dbReference>
<keyword evidence="6 14" id="KW-0812">Transmembrane</keyword>
<reference evidence="16" key="1">
    <citation type="submission" date="2023-06" db="EMBL/GenBank/DDBJ databases">
        <title>Conoideocrella luteorostrata (Hypocreales: Clavicipitaceae), a potential biocontrol fungus for elongate hemlock scale in United States Christmas tree production areas.</title>
        <authorList>
            <person name="Barrett H."/>
            <person name="Lovett B."/>
            <person name="Macias A.M."/>
            <person name="Stajich J.E."/>
            <person name="Kasson M.T."/>
        </authorList>
    </citation>
    <scope>NUCLEOTIDE SEQUENCE</scope>
    <source>
        <strain evidence="16">ARSEF 14590</strain>
    </source>
</reference>
<dbReference type="SUPFAM" id="SSF63380">
    <property type="entry name" value="Riboflavin synthase domain-like"/>
    <property type="match status" value="1"/>
</dbReference>
<comment type="catalytic activity">
    <reaction evidence="12">
        <text>2 a Fe(II)-siderophore + NADP(+) + H(+) = 2 a Fe(III)-siderophore + NADPH</text>
        <dbReference type="Rhea" id="RHEA:28795"/>
        <dbReference type="Rhea" id="RHEA-COMP:11342"/>
        <dbReference type="Rhea" id="RHEA-COMP:11344"/>
        <dbReference type="ChEBI" id="CHEBI:15378"/>
        <dbReference type="ChEBI" id="CHEBI:29033"/>
        <dbReference type="ChEBI" id="CHEBI:29034"/>
        <dbReference type="ChEBI" id="CHEBI:57783"/>
        <dbReference type="ChEBI" id="CHEBI:58349"/>
        <dbReference type="EC" id="1.16.1.9"/>
    </reaction>
</comment>
<evidence type="ECO:0000259" key="15">
    <source>
        <dbReference type="PROSITE" id="PS51384"/>
    </source>
</evidence>
<sequence length="640" mass="71659">MYNYRSQNDDSVKTLGSRNGPTSPFQTTTPAQMQARAESTIAPYYTLLNGVDEDTNMLCRNILWGTIGLVVAIVLMLRLMESLWNKIRQRAVHTTEEENQISWKKPRTGWTSKVKKHLIYASLWNKRHHREYRFGTVSFGTIPSRLHMSFILFYLVSNVVYMTVLNYDNPNRYAVYAELRGRSGTLCVANFVPLIILAGRNNPLIHLLRISFDTYNLFHRWVGRIAVLEIIIHTVAWMVPVVADGGWALVRSKLGANLFIGAGFTGTIAMVLILVLSLSPMRHAFYETFLNLHIFLAILVFTCTWMHCASSGVPGGLPQLPWIMTVVYLWVADRTARIARTLYTSWPGREKRGKALDTNAVCEAMPGEVTRVTVHLPRHVNIKPGSHAYLRFRGVHVWENHPFSIAWVNHDDQDSGNESAEPPSWTGKLPCRQANRTRATSASFIIAARSGMTRKLYNKASSCADGLRLTAFMEGPYAGYHNLDSYGHIVLFAGAGGITHQISYPQPLLEGSNAGTVAMRRLTLVWIVRDHRSLEWVRPHLEELGGIPNCAAMLRVKIYVTGRDQAPMHGALPSEDAPMIRVSFGRPDLLALLAEELEEQIGAMCVSVCGSGGLADDVRDTVRAAQGASVVDFYEESFTW</sequence>
<dbReference type="InterPro" id="IPR013130">
    <property type="entry name" value="Fe3_Rdtase_TM_dom"/>
</dbReference>
<evidence type="ECO:0000256" key="5">
    <source>
        <dbReference type="ARBA" id="ARBA00022475"/>
    </source>
</evidence>
<keyword evidence="5" id="KW-1003">Cell membrane</keyword>
<dbReference type="Gene3D" id="3.40.50.80">
    <property type="entry name" value="Nucleotide-binding domain of ferredoxin-NADP reductase (FNR) module"/>
    <property type="match status" value="1"/>
</dbReference>
<organism evidence="16 17">
    <name type="scientific">Conoideocrella luteorostrata</name>
    <dbReference type="NCBI Taxonomy" id="1105319"/>
    <lineage>
        <taxon>Eukaryota</taxon>
        <taxon>Fungi</taxon>
        <taxon>Dikarya</taxon>
        <taxon>Ascomycota</taxon>
        <taxon>Pezizomycotina</taxon>
        <taxon>Sordariomycetes</taxon>
        <taxon>Hypocreomycetidae</taxon>
        <taxon>Hypocreales</taxon>
        <taxon>Clavicipitaceae</taxon>
        <taxon>Conoideocrella</taxon>
    </lineage>
</organism>
<dbReference type="GO" id="GO:0006826">
    <property type="term" value="P:iron ion transport"/>
    <property type="evidence" value="ECO:0007669"/>
    <property type="project" value="TreeGrafter"/>
</dbReference>
<dbReference type="EMBL" id="JASWJB010000007">
    <property type="protein sequence ID" value="KAK2616337.1"/>
    <property type="molecule type" value="Genomic_DNA"/>
</dbReference>
<keyword evidence="8 14" id="KW-1133">Transmembrane helix</keyword>
<feature type="transmembrane region" description="Helical" evidence="14">
    <location>
        <begin position="254"/>
        <end position="276"/>
    </location>
</feature>
<dbReference type="InterPro" id="IPR013121">
    <property type="entry name" value="Fe_red_NAD-bd_6"/>
</dbReference>
<evidence type="ECO:0000256" key="12">
    <source>
        <dbReference type="ARBA" id="ARBA00048483"/>
    </source>
</evidence>
<evidence type="ECO:0000256" key="6">
    <source>
        <dbReference type="ARBA" id="ARBA00022692"/>
    </source>
</evidence>
<feature type="compositionally biased region" description="Polar residues" evidence="13">
    <location>
        <begin position="14"/>
        <end position="32"/>
    </location>
</feature>
<dbReference type="Pfam" id="PF01794">
    <property type="entry name" value="Ferric_reduct"/>
    <property type="match status" value="1"/>
</dbReference>
<evidence type="ECO:0000256" key="7">
    <source>
        <dbReference type="ARBA" id="ARBA00022982"/>
    </source>
</evidence>
<dbReference type="EC" id="1.16.1.9" evidence="3"/>
<dbReference type="Pfam" id="PF08022">
    <property type="entry name" value="FAD_binding_8"/>
    <property type="match status" value="1"/>
</dbReference>
<dbReference type="InterPro" id="IPR051410">
    <property type="entry name" value="Ferric/Cupric_Reductase"/>
</dbReference>
<comment type="subcellular location">
    <subcellularLocation>
        <location evidence="1">Cell membrane</location>
        <topology evidence="1">Multi-pass membrane protein</topology>
    </subcellularLocation>
</comment>
<dbReference type="SFLD" id="SFLDS00052">
    <property type="entry name" value="Ferric_Reductase_Domain"/>
    <property type="match status" value="1"/>
</dbReference>
<comment type="similarity">
    <text evidence="2">Belongs to the ferric reductase (FRE) family.</text>
</comment>
<feature type="transmembrane region" description="Helical" evidence="14">
    <location>
        <begin position="221"/>
        <end position="242"/>
    </location>
</feature>
<evidence type="ECO:0000256" key="13">
    <source>
        <dbReference type="SAM" id="MobiDB-lite"/>
    </source>
</evidence>
<dbReference type="PANTHER" id="PTHR32361:SF12">
    <property type="entry name" value="PUTATIVE (AFU_ORTHOLOGUE AFUA_1G14340)-RELATED"/>
    <property type="match status" value="1"/>
</dbReference>
<accession>A0AAJ0CYF8</accession>
<gene>
    <name evidence="16" type="ORF">QQS21_000771</name>
</gene>
<dbReference type="GO" id="GO:0005886">
    <property type="term" value="C:plasma membrane"/>
    <property type="evidence" value="ECO:0007669"/>
    <property type="project" value="UniProtKB-SubCell"/>
</dbReference>
<dbReference type="PROSITE" id="PS51384">
    <property type="entry name" value="FAD_FR"/>
    <property type="match status" value="1"/>
</dbReference>
<feature type="transmembrane region" description="Helical" evidence="14">
    <location>
        <begin position="288"/>
        <end position="307"/>
    </location>
</feature>
<evidence type="ECO:0000256" key="9">
    <source>
        <dbReference type="ARBA" id="ARBA00023002"/>
    </source>
</evidence>
<dbReference type="InterPro" id="IPR039261">
    <property type="entry name" value="FNR_nucleotide-bd"/>
</dbReference>
<keyword evidence="4" id="KW-0813">Transport</keyword>
<dbReference type="InterPro" id="IPR017938">
    <property type="entry name" value="Riboflavin_synthase-like_b-brl"/>
</dbReference>
<dbReference type="GO" id="GO:0015677">
    <property type="term" value="P:copper ion import"/>
    <property type="evidence" value="ECO:0007669"/>
    <property type="project" value="TreeGrafter"/>
</dbReference>
<dbReference type="CDD" id="cd06186">
    <property type="entry name" value="NOX_Duox_like_FAD_NADP"/>
    <property type="match status" value="1"/>
</dbReference>
<comment type="caution">
    <text evidence="16">The sequence shown here is derived from an EMBL/GenBank/DDBJ whole genome shotgun (WGS) entry which is preliminary data.</text>
</comment>
<feature type="region of interest" description="Disordered" evidence="13">
    <location>
        <begin position="1"/>
        <end position="32"/>
    </location>
</feature>
<evidence type="ECO:0000256" key="1">
    <source>
        <dbReference type="ARBA" id="ARBA00004651"/>
    </source>
</evidence>
<feature type="transmembrane region" description="Helical" evidence="14">
    <location>
        <begin position="62"/>
        <end position="80"/>
    </location>
</feature>
<dbReference type="SFLD" id="SFLDG01168">
    <property type="entry name" value="Ferric_reductase_subgroup_(FRE"/>
    <property type="match status" value="1"/>
</dbReference>
<dbReference type="GO" id="GO:0052851">
    <property type="term" value="F:ferric-chelate reductase (NADPH) activity"/>
    <property type="evidence" value="ECO:0007669"/>
    <property type="project" value="UniProtKB-EC"/>
</dbReference>
<proteinExistence type="inferred from homology"/>
<evidence type="ECO:0000256" key="3">
    <source>
        <dbReference type="ARBA" id="ARBA00012668"/>
    </source>
</evidence>
<dbReference type="AlphaFoldDB" id="A0AAJ0CYF8"/>
<keyword evidence="11 14" id="KW-0472">Membrane</keyword>
<dbReference type="PANTHER" id="PTHR32361">
    <property type="entry name" value="FERRIC/CUPRIC REDUCTASE TRANSMEMBRANE COMPONENT"/>
    <property type="match status" value="1"/>
</dbReference>
<feature type="transmembrane region" description="Helical" evidence="14">
    <location>
        <begin position="148"/>
        <end position="167"/>
    </location>
</feature>
<keyword evidence="9" id="KW-0560">Oxidoreductase</keyword>
<evidence type="ECO:0000256" key="8">
    <source>
        <dbReference type="ARBA" id="ARBA00022989"/>
    </source>
</evidence>
<keyword evidence="10" id="KW-0406">Ion transport</keyword>
<dbReference type="GO" id="GO:0006879">
    <property type="term" value="P:intracellular iron ion homeostasis"/>
    <property type="evidence" value="ECO:0007669"/>
    <property type="project" value="TreeGrafter"/>
</dbReference>
<evidence type="ECO:0000256" key="14">
    <source>
        <dbReference type="SAM" id="Phobius"/>
    </source>
</evidence>
<dbReference type="SUPFAM" id="SSF52343">
    <property type="entry name" value="Ferredoxin reductase-like, C-terminal NADP-linked domain"/>
    <property type="match status" value="1"/>
</dbReference>
<evidence type="ECO:0000313" key="17">
    <source>
        <dbReference type="Proteomes" id="UP001251528"/>
    </source>
</evidence>
<name>A0AAJ0CYF8_9HYPO</name>
<evidence type="ECO:0000256" key="10">
    <source>
        <dbReference type="ARBA" id="ARBA00023065"/>
    </source>
</evidence>
<evidence type="ECO:0000313" key="16">
    <source>
        <dbReference type="EMBL" id="KAK2616337.1"/>
    </source>
</evidence>
<evidence type="ECO:0000256" key="2">
    <source>
        <dbReference type="ARBA" id="ARBA00006278"/>
    </source>
</evidence>
<feature type="domain" description="FAD-binding FR-type" evidence="15">
    <location>
        <begin position="343"/>
        <end position="483"/>
    </location>
</feature>
<dbReference type="InterPro" id="IPR013112">
    <property type="entry name" value="FAD-bd_8"/>
</dbReference>